<feature type="compositionally biased region" description="Low complexity" evidence="1">
    <location>
        <begin position="615"/>
        <end position="636"/>
    </location>
</feature>
<feature type="compositionally biased region" description="Polar residues" evidence="1">
    <location>
        <begin position="425"/>
        <end position="439"/>
    </location>
</feature>
<feature type="compositionally biased region" description="Basic residues" evidence="1">
    <location>
        <begin position="159"/>
        <end position="168"/>
    </location>
</feature>
<dbReference type="AlphaFoldDB" id="U5H471"/>
<dbReference type="EnsemblFungi" id="MVLG_02118T0">
    <property type="protein sequence ID" value="MVLG_02118T0"/>
    <property type="gene ID" value="MVLG_02118"/>
</dbReference>
<evidence type="ECO:0000313" key="4">
    <source>
        <dbReference type="Proteomes" id="UP000017200"/>
    </source>
</evidence>
<dbReference type="EMBL" id="AEIJ01000215">
    <property type="status" value="NOT_ANNOTATED_CDS"/>
    <property type="molecule type" value="Genomic_DNA"/>
</dbReference>
<dbReference type="HOGENOM" id="CLU_384121_0_0_1"/>
<feature type="compositionally biased region" description="Pro residues" evidence="1">
    <location>
        <begin position="664"/>
        <end position="675"/>
    </location>
</feature>
<name>U5H471_USTV1</name>
<reference evidence="2 4" key="3">
    <citation type="journal article" date="2015" name="BMC Genomics">
        <title>Sex and parasites: genomic and transcriptomic analysis of Microbotryum lychnidis-dioicae, the biotrophic and plant-castrating anther smut fungus.</title>
        <authorList>
            <person name="Perlin M.H."/>
            <person name="Amselem J."/>
            <person name="Fontanillas E."/>
            <person name="Toh S.S."/>
            <person name="Chen Z."/>
            <person name="Goldberg J."/>
            <person name="Duplessis S."/>
            <person name="Henrissat B."/>
            <person name="Young S."/>
            <person name="Zeng Q."/>
            <person name="Aguileta G."/>
            <person name="Petit E."/>
            <person name="Badouin H."/>
            <person name="Andrews J."/>
            <person name="Razeeq D."/>
            <person name="Gabaldon T."/>
            <person name="Quesneville H."/>
            <person name="Giraud T."/>
            <person name="Hood M.E."/>
            <person name="Schultz D.J."/>
            <person name="Cuomo C.A."/>
        </authorList>
    </citation>
    <scope>NUCLEOTIDE SEQUENCE [LARGE SCALE GENOMIC DNA]</scope>
    <source>
        <strain evidence="2">P1A1 Lamole</strain>
        <strain evidence="4">p1A1 Lamole</strain>
    </source>
</reference>
<feature type="compositionally biased region" description="Pro residues" evidence="1">
    <location>
        <begin position="522"/>
        <end position="533"/>
    </location>
</feature>
<keyword evidence="4" id="KW-1185">Reference proteome</keyword>
<reference evidence="3" key="4">
    <citation type="submission" date="2015-06" db="UniProtKB">
        <authorList>
            <consortium name="EnsemblFungi"/>
        </authorList>
    </citation>
    <scope>IDENTIFICATION</scope>
</reference>
<feature type="region of interest" description="Disordered" evidence="1">
    <location>
        <begin position="141"/>
        <end position="168"/>
    </location>
</feature>
<feature type="compositionally biased region" description="Pro residues" evidence="1">
    <location>
        <begin position="702"/>
        <end position="718"/>
    </location>
</feature>
<organism evidence="2">
    <name type="scientific">Microbotryum lychnidis-dioicae (strain p1A1 Lamole / MvSl-1064)</name>
    <name type="common">Anther smut fungus</name>
    <dbReference type="NCBI Taxonomy" id="683840"/>
    <lineage>
        <taxon>Eukaryota</taxon>
        <taxon>Fungi</taxon>
        <taxon>Dikarya</taxon>
        <taxon>Basidiomycota</taxon>
        <taxon>Pucciniomycotina</taxon>
        <taxon>Microbotryomycetes</taxon>
        <taxon>Microbotryales</taxon>
        <taxon>Microbotryaceae</taxon>
        <taxon>Microbotryum</taxon>
    </lineage>
</organism>
<proteinExistence type="predicted"/>
<accession>U5H471</accession>
<reference evidence="2" key="2">
    <citation type="submission" date="2010-11" db="EMBL/GenBank/DDBJ databases">
        <authorList>
            <consortium name="The Broad Institute Genome Sequencing Platform"/>
            <person name="Earl A."/>
            <person name="Ward D."/>
            <person name="Feldgarden M."/>
            <person name="Gevers D."/>
            <person name="Butler R."/>
            <person name="Young S.K."/>
            <person name="Zeng Q."/>
            <person name="Gargeya S."/>
            <person name="Fitzgerald M."/>
            <person name="Haas B."/>
            <person name="Abouelleil A."/>
            <person name="Alvarado L."/>
            <person name="Arachchi H.M."/>
            <person name="Berlin A."/>
            <person name="Brown A."/>
            <person name="Chapman S.B."/>
            <person name="Chen Z."/>
            <person name="Dunbar C."/>
            <person name="Freedman E."/>
            <person name="Gearin G."/>
            <person name="Gellesch M."/>
            <person name="Goldberg J."/>
            <person name="Griggs A."/>
            <person name="Gujja S."/>
            <person name="Heilman E."/>
            <person name="Heiman D."/>
            <person name="Howarth C."/>
            <person name="Larson L."/>
            <person name="Lui A."/>
            <person name="MacDonald P.J.P."/>
            <person name="Mehta T."/>
            <person name="Montmayeur A."/>
            <person name="Murphy C."/>
            <person name="Neiman D."/>
            <person name="Pearson M."/>
            <person name="Priest M."/>
            <person name="Roberts A."/>
            <person name="Saif S."/>
            <person name="Shea T."/>
            <person name="Shenoy N."/>
            <person name="Sisk P."/>
            <person name="Stolte C."/>
            <person name="Sykes S."/>
            <person name="White J."/>
            <person name="Yandava C."/>
            <person name="Wortman J."/>
            <person name="Nusbaum C."/>
            <person name="Birren B."/>
        </authorList>
    </citation>
    <scope>NUCLEOTIDE SEQUENCE</scope>
    <source>
        <strain evidence="2">P1A1 Lamole</strain>
    </source>
</reference>
<feature type="region of interest" description="Disordered" evidence="1">
    <location>
        <begin position="345"/>
        <end position="728"/>
    </location>
</feature>
<dbReference type="Proteomes" id="UP000017200">
    <property type="component" value="Unassembled WGS sequence"/>
</dbReference>
<feature type="compositionally biased region" description="Pro residues" evidence="1">
    <location>
        <begin position="645"/>
        <end position="655"/>
    </location>
</feature>
<reference evidence="4" key="1">
    <citation type="submission" date="2010-11" db="EMBL/GenBank/DDBJ databases">
        <title>The genome sequence of Microbotryum violaceum strain p1A1 Lamole.</title>
        <authorList>
            <person name="Cuomo C."/>
            <person name="Perlin M."/>
            <person name="Young S.K."/>
            <person name="Zeng Q."/>
            <person name="Gargeya S."/>
            <person name="Alvarado L."/>
            <person name="Berlin A."/>
            <person name="Chapman S.B."/>
            <person name="Chen Z."/>
            <person name="Freedman E."/>
            <person name="Gellesch M."/>
            <person name="Goldberg J."/>
            <person name="Griggs A."/>
            <person name="Gujja S."/>
            <person name="Heilman E."/>
            <person name="Heiman D."/>
            <person name="Howarth C."/>
            <person name="Mehta T."/>
            <person name="Neiman D."/>
            <person name="Pearson M."/>
            <person name="Roberts A."/>
            <person name="Saif S."/>
            <person name="Shea T."/>
            <person name="Shenoy N."/>
            <person name="Sisk P."/>
            <person name="Stolte C."/>
            <person name="Sykes S."/>
            <person name="White J."/>
            <person name="Yandava C."/>
            <person name="Haas B."/>
            <person name="Nusbaum C."/>
            <person name="Birren B."/>
        </authorList>
    </citation>
    <scope>NUCLEOTIDE SEQUENCE [LARGE SCALE GENOMIC DNA]</scope>
    <source>
        <strain evidence="4">p1A1 Lamole</strain>
    </source>
</reference>
<evidence type="ECO:0000313" key="2">
    <source>
        <dbReference type="EMBL" id="KDE07656.1"/>
    </source>
</evidence>
<feature type="compositionally biased region" description="Low complexity" evidence="1">
    <location>
        <begin position="101"/>
        <end position="111"/>
    </location>
</feature>
<feature type="region of interest" description="Disordered" evidence="1">
    <location>
        <begin position="280"/>
        <end position="311"/>
    </location>
</feature>
<dbReference type="EMBL" id="GL541657">
    <property type="protein sequence ID" value="KDE07656.1"/>
    <property type="molecule type" value="Genomic_DNA"/>
</dbReference>
<gene>
    <name evidence="2" type="ORF">MVLG_02118</name>
</gene>
<dbReference type="OMA" id="RYMNDIF"/>
<dbReference type="InParanoid" id="U5H471"/>
<feature type="compositionally biased region" description="Basic and acidic residues" evidence="1">
    <location>
        <begin position="534"/>
        <end position="547"/>
    </location>
</feature>
<evidence type="ECO:0000256" key="1">
    <source>
        <dbReference type="SAM" id="MobiDB-lite"/>
    </source>
</evidence>
<feature type="compositionally biased region" description="Polar residues" evidence="1">
    <location>
        <begin position="363"/>
        <end position="373"/>
    </location>
</feature>
<feature type="compositionally biased region" description="Pro residues" evidence="1">
    <location>
        <begin position="444"/>
        <end position="454"/>
    </location>
</feature>
<evidence type="ECO:0000313" key="3">
    <source>
        <dbReference type="EnsemblFungi" id="MVLG_02118T0"/>
    </source>
</evidence>
<feature type="compositionally biased region" description="Pro residues" evidence="1">
    <location>
        <begin position="588"/>
        <end position="614"/>
    </location>
</feature>
<feature type="region of interest" description="Disordered" evidence="1">
    <location>
        <begin position="100"/>
        <end position="125"/>
    </location>
</feature>
<sequence length="728" mass="79487">MTTRAGATTATTYQPYALPPRPAAPIILSAMASPFEPSSPMGIAPTSATMDQPTAQDWYILRSLHQQIYAYQHALFHPHDGPPAIAPVPMHVAIPPPPNPSSSSFPFALPSGSPPLPLPSGPLPTNLDSPHFAPGLTPGMEMGMQASPEQRQPQLQPTRTRKISKSKKRLEKQLKQGLLRRKQLQQENILLNYDSDSAPTANKILPVSSTTIVPPAISETANRASGLTPAPGLGLPSTDSTPVVPLAEEVLPVGGATLTTASEDQVRSEEILRAMLKGGLARSKVPSTKQSATTSNSATSSLPPNSTMTQAGNENVAIANGAKDKGKGKASPQEIEVITLDDDDDEIEEGEIPVDPVERRKSLNTQSPTTKKTTAVPIPIPFPPPRPKKRRKSFEVEIEDMDESPPRGDFEYDQVPRGPRHRINSSHQGYDPATSSSSHVIMASPPPLLAPPWPARMYDRWADQEPGEVVRPSYESSQSLSNPVPRYPPKPLAPPSPPSRQHNRIERPPHFQQSSLQQLLPPQRPPPSHPPPPPHDDLAHSEFERESYPQYRAPSDEQKRTRSPPNVPPLAFAYDPRLSKMGSVPLEHTPPPLMPPPPPPQFSYPLALPPPFSHPLPYLQQYQHQHHQQPQPQLFPHPHPHLHLYPPPFPSPSSSPAPYQYPYQPSPAPAAPNPSHPYHGYEPPPPQGSSQLHPQQYYPGQAGPPPSSYLLDPRPPPGFSGTNSRPRF</sequence>
<dbReference type="OrthoDB" id="2538387at2759"/>
<feature type="compositionally biased region" description="Pro residues" evidence="1">
    <location>
        <begin position="485"/>
        <end position="498"/>
    </location>
</feature>
<feature type="compositionally biased region" description="Low complexity" evidence="1">
    <location>
        <begin position="287"/>
        <end position="307"/>
    </location>
</feature>
<protein>
    <submittedName>
        <fullName evidence="2 3">Uncharacterized protein</fullName>
    </submittedName>
</protein>
<feature type="compositionally biased region" description="Pro residues" evidence="1">
    <location>
        <begin position="112"/>
        <end position="122"/>
    </location>
</feature>
<feature type="compositionally biased region" description="Low complexity" evidence="1">
    <location>
        <begin position="510"/>
        <end position="521"/>
    </location>
</feature>